<dbReference type="EMBL" id="BOML01000057">
    <property type="protein sequence ID" value="GIE05751.1"/>
    <property type="molecule type" value="Genomic_DNA"/>
</dbReference>
<evidence type="ECO:0000256" key="1">
    <source>
        <dbReference type="SAM" id="Phobius"/>
    </source>
</evidence>
<protein>
    <recommendedName>
        <fullName evidence="4">Urease accessory protein UreH-like transmembrane domain-containing protein</fullName>
    </recommendedName>
</protein>
<keyword evidence="1" id="KW-1133">Transmembrane helix</keyword>
<reference evidence="2 3" key="1">
    <citation type="submission" date="2021-01" db="EMBL/GenBank/DDBJ databases">
        <title>Whole genome shotgun sequence of Actinoplanes durhamensis NBRC 14914.</title>
        <authorList>
            <person name="Komaki H."/>
            <person name="Tamura T."/>
        </authorList>
    </citation>
    <scope>NUCLEOTIDE SEQUENCE [LARGE SCALE GENOMIC DNA]</scope>
    <source>
        <strain evidence="2 3">NBRC 14914</strain>
    </source>
</reference>
<evidence type="ECO:0000313" key="3">
    <source>
        <dbReference type="Proteomes" id="UP000637628"/>
    </source>
</evidence>
<gene>
    <name evidence="2" type="ORF">Adu01nite_71010</name>
</gene>
<feature type="transmembrane region" description="Helical" evidence="1">
    <location>
        <begin position="90"/>
        <end position="113"/>
    </location>
</feature>
<proteinExistence type="predicted"/>
<comment type="caution">
    <text evidence="2">The sequence shown here is derived from an EMBL/GenBank/DDBJ whole genome shotgun (WGS) entry which is preliminary data.</text>
</comment>
<sequence>MGALTSGLVLGALSGVLSIVPSYIRLPLGGLALIVILVAELIGRPLKLPQNGRAVPQSIIPEARMQGALQFGFEMGTGVRTFMPTGLPHALVVAVLMVGGIVPGLLAGLGFGLGRSWMTLSRSYSGSPSTWDEQLLTHLRRVGQITAVSFTVLAAVLFRYLG</sequence>
<keyword evidence="1" id="KW-0472">Membrane</keyword>
<dbReference type="Proteomes" id="UP000637628">
    <property type="component" value="Unassembled WGS sequence"/>
</dbReference>
<keyword evidence="1" id="KW-0812">Transmembrane</keyword>
<keyword evidence="3" id="KW-1185">Reference proteome</keyword>
<evidence type="ECO:0008006" key="4">
    <source>
        <dbReference type="Google" id="ProtNLM"/>
    </source>
</evidence>
<evidence type="ECO:0000313" key="2">
    <source>
        <dbReference type="EMBL" id="GIE05751.1"/>
    </source>
</evidence>
<feature type="transmembrane region" description="Helical" evidence="1">
    <location>
        <begin position="142"/>
        <end position="161"/>
    </location>
</feature>
<name>A0ABQ3Z7K9_9ACTN</name>
<accession>A0ABQ3Z7K9</accession>
<organism evidence="2 3">
    <name type="scientific">Paractinoplanes durhamensis</name>
    <dbReference type="NCBI Taxonomy" id="113563"/>
    <lineage>
        <taxon>Bacteria</taxon>
        <taxon>Bacillati</taxon>
        <taxon>Actinomycetota</taxon>
        <taxon>Actinomycetes</taxon>
        <taxon>Micromonosporales</taxon>
        <taxon>Micromonosporaceae</taxon>
        <taxon>Paractinoplanes</taxon>
    </lineage>
</organism>